<name>A0A366MT27_9BACT</name>
<protein>
    <recommendedName>
        <fullName evidence="1">diguanylate cyclase</fullName>
        <ecNumber evidence="1">2.7.7.65</ecNumber>
    </recommendedName>
</protein>
<organism evidence="5 6">
    <name type="scientific">Aliarcobacter vitoriensis</name>
    <dbReference type="NCBI Taxonomy" id="2011099"/>
    <lineage>
        <taxon>Bacteria</taxon>
        <taxon>Pseudomonadati</taxon>
        <taxon>Campylobacterota</taxon>
        <taxon>Epsilonproteobacteria</taxon>
        <taxon>Campylobacterales</taxon>
        <taxon>Arcobacteraceae</taxon>
        <taxon>Aliarcobacter</taxon>
    </lineage>
</organism>
<dbReference type="EMBL" id="PDKB01000007">
    <property type="protein sequence ID" value="RBQ29207.1"/>
    <property type="molecule type" value="Genomic_DNA"/>
</dbReference>
<dbReference type="AlphaFoldDB" id="A0A366MT27"/>
<evidence type="ECO:0000256" key="2">
    <source>
        <dbReference type="ARBA" id="ARBA00034247"/>
    </source>
</evidence>
<comment type="caution">
    <text evidence="5">The sequence shown here is derived from an EMBL/GenBank/DDBJ whole genome shotgun (WGS) entry which is preliminary data.</text>
</comment>
<dbReference type="GO" id="GO:0052621">
    <property type="term" value="F:diguanylate cyclase activity"/>
    <property type="evidence" value="ECO:0007669"/>
    <property type="project" value="UniProtKB-EC"/>
</dbReference>
<dbReference type="Proteomes" id="UP000252669">
    <property type="component" value="Unassembled WGS sequence"/>
</dbReference>
<evidence type="ECO:0000313" key="6">
    <source>
        <dbReference type="Proteomes" id="UP000252669"/>
    </source>
</evidence>
<dbReference type="CDD" id="cd18774">
    <property type="entry name" value="PDC2_HK_sensor"/>
    <property type="match status" value="1"/>
</dbReference>
<feature type="transmembrane region" description="Helical" evidence="3">
    <location>
        <begin position="7"/>
        <end position="31"/>
    </location>
</feature>
<dbReference type="SUPFAM" id="SSF55073">
    <property type="entry name" value="Nucleotide cyclase"/>
    <property type="match status" value="1"/>
</dbReference>
<reference evidence="5 6" key="1">
    <citation type="submission" date="2017-10" db="EMBL/GenBank/DDBJ databases">
        <title>Genomics of the genus Arcobacter.</title>
        <authorList>
            <person name="Perez-Cataluna A."/>
            <person name="Figueras M.J."/>
        </authorList>
    </citation>
    <scope>NUCLEOTIDE SEQUENCE [LARGE SCALE GENOMIC DNA]</scope>
    <source>
        <strain evidence="5 6">CECT 9230</strain>
    </source>
</reference>
<keyword evidence="3" id="KW-1133">Transmembrane helix</keyword>
<dbReference type="CDD" id="cd01949">
    <property type="entry name" value="GGDEF"/>
    <property type="match status" value="1"/>
</dbReference>
<feature type="transmembrane region" description="Helical" evidence="3">
    <location>
        <begin position="286"/>
        <end position="309"/>
    </location>
</feature>
<dbReference type="Pfam" id="PF00990">
    <property type="entry name" value="GGDEF"/>
    <property type="match status" value="1"/>
</dbReference>
<gene>
    <name evidence="5" type="ORF">CRU91_05085</name>
</gene>
<evidence type="ECO:0000259" key="4">
    <source>
        <dbReference type="PROSITE" id="PS50887"/>
    </source>
</evidence>
<dbReference type="Gene3D" id="3.30.450.20">
    <property type="entry name" value="PAS domain"/>
    <property type="match status" value="1"/>
</dbReference>
<dbReference type="Gene3D" id="3.30.70.270">
    <property type="match status" value="1"/>
</dbReference>
<dbReference type="InterPro" id="IPR043128">
    <property type="entry name" value="Rev_trsase/Diguanyl_cyclase"/>
</dbReference>
<dbReference type="RefSeq" id="WP_113894063.1">
    <property type="nucleotide sequence ID" value="NZ_JANJGA010000008.1"/>
</dbReference>
<evidence type="ECO:0000256" key="1">
    <source>
        <dbReference type="ARBA" id="ARBA00012528"/>
    </source>
</evidence>
<dbReference type="PANTHER" id="PTHR45138">
    <property type="entry name" value="REGULATORY COMPONENTS OF SENSORY TRANSDUCTION SYSTEM"/>
    <property type="match status" value="1"/>
</dbReference>
<dbReference type="NCBIfam" id="TIGR00254">
    <property type="entry name" value="GGDEF"/>
    <property type="match status" value="1"/>
</dbReference>
<dbReference type="InterPro" id="IPR050469">
    <property type="entry name" value="Diguanylate_Cyclase"/>
</dbReference>
<dbReference type="InterPro" id="IPR029787">
    <property type="entry name" value="Nucleotide_cyclase"/>
</dbReference>
<dbReference type="EC" id="2.7.7.65" evidence="1"/>
<dbReference type="InterPro" id="IPR000160">
    <property type="entry name" value="GGDEF_dom"/>
</dbReference>
<accession>A0A366MT27</accession>
<dbReference type="PROSITE" id="PS50887">
    <property type="entry name" value="GGDEF"/>
    <property type="match status" value="1"/>
</dbReference>
<keyword evidence="3" id="KW-0812">Transmembrane</keyword>
<dbReference type="SMART" id="SM00267">
    <property type="entry name" value="GGDEF"/>
    <property type="match status" value="1"/>
</dbReference>
<evidence type="ECO:0000313" key="5">
    <source>
        <dbReference type="EMBL" id="RBQ29207.1"/>
    </source>
</evidence>
<feature type="domain" description="GGDEF" evidence="4">
    <location>
        <begin position="350"/>
        <end position="480"/>
    </location>
</feature>
<dbReference type="OrthoDB" id="9812260at2"/>
<sequence length="480" mass="56101">MLLKSKYNVVILITVLLIFFSIVLSIINYVVSLNTAQNQLKEQALPLSLDNIYTDIQKGIIEPYLVSSMMANDTFVQDWLVNEEINDKKIIRYLEAIKNKYDMFNTFLVSDTTKNYYTQNGFIEKIDENNEENKWYFNFKNIQNKHEINLDFNEHLSNNMIMFINYKIFDKDYHFLGATGVAIKISYIGDLLQSFRLKHKFIVTFFNKDGKVILSERQINSKTSLDEYQILKNYKDLILSKKTNTIEYNSKNGDKHILNTKYIPELDLYLTIEANLNDFTKDVHNIFYLNLILSIFVTFIISILVFLIIKNYSKKLEYLLVFDALTDIPNRRDFEEKLKNHILLKRRKDIQLSLIFLDVDDFKSINDKLGHQKGDLVLKRVASILESGIRQTDLIARWGGEEFIIALIDSSLENSKIICENLRKSIEQDIQLEEICSYNVTASFGLTMIQELETKESALLRVDEAMYLSKNSGKNRITIL</sequence>
<evidence type="ECO:0000256" key="3">
    <source>
        <dbReference type="SAM" id="Phobius"/>
    </source>
</evidence>
<keyword evidence="3" id="KW-0472">Membrane</keyword>
<comment type="catalytic activity">
    <reaction evidence="2">
        <text>2 GTP = 3',3'-c-di-GMP + 2 diphosphate</text>
        <dbReference type="Rhea" id="RHEA:24898"/>
        <dbReference type="ChEBI" id="CHEBI:33019"/>
        <dbReference type="ChEBI" id="CHEBI:37565"/>
        <dbReference type="ChEBI" id="CHEBI:58805"/>
        <dbReference type="EC" id="2.7.7.65"/>
    </reaction>
</comment>
<dbReference type="FunFam" id="3.30.70.270:FF:000001">
    <property type="entry name" value="Diguanylate cyclase domain protein"/>
    <property type="match status" value="1"/>
</dbReference>
<dbReference type="PANTHER" id="PTHR45138:SF9">
    <property type="entry name" value="DIGUANYLATE CYCLASE DGCM-RELATED"/>
    <property type="match status" value="1"/>
</dbReference>
<keyword evidence="6" id="KW-1185">Reference proteome</keyword>
<proteinExistence type="predicted"/>